<organism evidence="2">
    <name type="scientific">Blumeria graminis f. sp. tritici 96224</name>
    <dbReference type="NCBI Taxonomy" id="1268274"/>
    <lineage>
        <taxon>Eukaryota</taxon>
        <taxon>Fungi</taxon>
        <taxon>Dikarya</taxon>
        <taxon>Ascomycota</taxon>
        <taxon>Pezizomycotina</taxon>
        <taxon>Leotiomycetes</taxon>
        <taxon>Erysiphales</taxon>
        <taxon>Erysiphaceae</taxon>
        <taxon>Blumeria</taxon>
    </lineage>
</organism>
<evidence type="ECO:0000313" key="2">
    <source>
        <dbReference type="EMBL" id="SUZ10530.1"/>
    </source>
</evidence>
<dbReference type="EMBL" id="UIGY01000084">
    <property type="protein sequence ID" value="SUZ10530.1"/>
    <property type="molecule type" value="Genomic_DNA"/>
</dbReference>
<protein>
    <submittedName>
        <fullName evidence="2">Bgt-135</fullName>
    </submittedName>
</protein>
<feature type="compositionally biased region" description="Basic residues" evidence="1">
    <location>
        <begin position="50"/>
        <end position="61"/>
    </location>
</feature>
<reference evidence="2" key="1">
    <citation type="submission" date="2018-07" db="EMBL/GenBank/DDBJ databases">
        <authorList>
            <person name="Quirk P.G."/>
            <person name="Krulwich T.A."/>
        </authorList>
    </citation>
    <scope>NUCLEOTIDE SEQUENCE</scope>
    <source>
        <strain evidence="2">96224</strain>
    </source>
</reference>
<feature type="compositionally biased region" description="Polar residues" evidence="1">
    <location>
        <begin position="70"/>
        <end position="88"/>
    </location>
</feature>
<sequence length="101" mass="10754">MPSVASTRARRSRPGLAAPRRLPVFTVSKAGTTTSPSPRKRLSPSSIKIVSHRSPPRKRKFAHVEPSTPSPSCTELSSTQNSSPTGTVEASKDTACSLFHA</sequence>
<proteinExistence type="predicted"/>
<evidence type="ECO:0000256" key="1">
    <source>
        <dbReference type="SAM" id="MobiDB-lite"/>
    </source>
</evidence>
<name>A0A381LAG1_BLUGR</name>
<gene>
    <name evidence="2" type="ORF">BGT96224V2_LOCUS3690</name>
</gene>
<accession>A0A381LAG1</accession>
<feature type="region of interest" description="Disordered" evidence="1">
    <location>
        <begin position="1"/>
        <end position="101"/>
    </location>
</feature>
<dbReference type="AlphaFoldDB" id="A0A381LAG1"/>